<dbReference type="AlphaFoldDB" id="A0A5J5ADW5"/>
<protein>
    <submittedName>
        <fullName evidence="1">Uncharacterized protein</fullName>
    </submittedName>
</protein>
<accession>A0A5J5ADW5</accession>
<organism evidence="1 2">
    <name type="scientific">Nyssa sinensis</name>
    <dbReference type="NCBI Taxonomy" id="561372"/>
    <lineage>
        <taxon>Eukaryota</taxon>
        <taxon>Viridiplantae</taxon>
        <taxon>Streptophyta</taxon>
        <taxon>Embryophyta</taxon>
        <taxon>Tracheophyta</taxon>
        <taxon>Spermatophyta</taxon>
        <taxon>Magnoliopsida</taxon>
        <taxon>eudicotyledons</taxon>
        <taxon>Gunneridae</taxon>
        <taxon>Pentapetalae</taxon>
        <taxon>asterids</taxon>
        <taxon>Cornales</taxon>
        <taxon>Nyssaceae</taxon>
        <taxon>Nyssa</taxon>
    </lineage>
</organism>
<reference evidence="1 2" key="1">
    <citation type="submission" date="2019-09" db="EMBL/GenBank/DDBJ databases">
        <title>A chromosome-level genome assembly of the Chinese tupelo Nyssa sinensis.</title>
        <authorList>
            <person name="Yang X."/>
            <person name="Kang M."/>
            <person name="Yang Y."/>
            <person name="Xiong H."/>
            <person name="Wang M."/>
            <person name="Zhang Z."/>
            <person name="Wang Z."/>
            <person name="Wu H."/>
            <person name="Ma T."/>
            <person name="Liu J."/>
            <person name="Xi Z."/>
        </authorList>
    </citation>
    <scope>NUCLEOTIDE SEQUENCE [LARGE SCALE GENOMIC DNA]</scope>
    <source>
        <strain evidence="1">J267</strain>
        <tissue evidence="1">Leaf</tissue>
    </source>
</reference>
<gene>
    <name evidence="1" type="ORF">F0562_034978</name>
</gene>
<dbReference type="EMBL" id="CM018045">
    <property type="protein sequence ID" value="KAA8527627.1"/>
    <property type="molecule type" value="Genomic_DNA"/>
</dbReference>
<evidence type="ECO:0000313" key="1">
    <source>
        <dbReference type="EMBL" id="KAA8527627.1"/>
    </source>
</evidence>
<dbReference type="Proteomes" id="UP000325577">
    <property type="component" value="Linkage Group LG21"/>
</dbReference>
<proteinExistence type="predicted"/>
<name>A0A5J5ADW5_9ASTE</name>
<evidence type="ECO:0000313" key="2">
    <source>
        <dbReference type="Proteomes" id="UP000325577"/>
    </source>
</evidence>
<sequence length="202" mass="22572">MDFTILEAFMVGHGSVVLTAKATASDVVFCLGPKDASMELVLEKTYDAKTGKACPTYRMIFRCIISVYIYVKSMEQTCGGYKKNQKQGSRELDCPHCLLLQKRKWEMGRYCCSRSCWSLPSPPSIRIALVPVRAASYTAVDNCEDLPLPLLGRHRPHNKEMEGTEASSKIETKMISTKRRLALIPIGSCSDSEACFLEEEES</sequence>
<keyword evidence="2" id="KW-1185">Reference proteome</keyword>